<protein>
    <submittedName>
        <fullName evidence="13">Histidine kinase</fullName>
    </submittedName>
</protein>
<keyword evidence="5 13" id="KW-0418">Kinase</keyword>
<dbReference type="SUPFAM" id="SSF55874">
    <property type="entry name" value="ATPase domain of HSP90 chaperone/DNA topoisomerase II/histidine kinase"/>
    <property type="match status" value="1"/>
</dbReference>
<dbReference type="InterPro" id="IPR011712">
    <property type="entry name" value="Sig_transdc_His_kin_sub3_dim/P"/>
</dbReference>
<evidence type="ECO:0000313" key="15">
    <source>
        <dbReference type="Proteomes" id="UP000186313"/>
    </source>
</evidence>
<feature type="transmembrane region" description="Helical" evidence="10">
    <location>
        <begin position="21"/>
        <end position="43"/>
    </location>
</feature>
<feature type="transmembrane region" description="Helical" evidence="10">
    <location>
        <begin position="153"/>
        <end position="179"/>
    </location>
</feature>
<sequence>MSELARRKHLPKLILTHGFSYTFAIVGYVICWFCLWNVSLYLAPDVLLAGLLLPTGFKLALYTLTTRKLWPWFTIAEILLAWSLIELTNQPTYCYLLMMFAGFNHAFALVFQQIWRPLQIYWQRLLALSGLAIAYSLACGFALLLLTKPFALGALYALQGGVATLTGGLLLTPFFYLVYDYLLRQVWQPLTPTLIHQEVTLRASALIWCLLFFAIGLITELTLLDQMKPLALLIFLLPNIFMAYRYGWQGGVLASVMNSILLAAARQVTGSFETDLELQTFISTQALIGLGLGIAISRQYFLAQKLHQANLTLERELANKQQLARQLVHVEEEVRKSLARELHDEIGQNITAIQIQSMLSKRLAKDEQQIAIANTTNELALRIHSSTKQLLKQLRPHALDEFGLESAIRQLVTEMKFAERDIDFRLNFGIFADRLDDITAVTLYRVVQELLNNTCKHSQATQVQLSLVPGDRFSLELRDNGVGLPENWRHKGQGLRGIEERVSALGGTMSITSNSLGSRIFVNLPTKNKTSLTN</sequence>
<proteinExistence type="predicted"/>
<evidence type="ECO:0000256" key="3">
    <source>
        <dbReference type="ARBA" id="ARBA00022679"/>
    </source>
</evidence>
<keyword evidence="6 10" id="KW-1133">Transmembrane helix</keyword>
<dbReference type="PROSITE" id="PS50109">
    <property type="entry name" value="HIS_KIN"/>
    <property type="match status" value="1"/>
</dbReference>
<evidence type="ECO:0000256" key="4">
    <source>
        <dbReference type="ARBA" id="ARBA00022692"/>
    </source>
</evidence>
<dbReference type="GO" id="GO:0046983">
    <property type="term" value="F:protein dimerization activity"/>
    <property type="evidence" value="ECO:0007669"/>
    <property type="project" value="InterPro"/>
</dbReference>
<dbReference type="SMART" id="SM00387">
    <property type="entry name" value="HATPase_c"/>
    <property type="match status" value="1"/>
</dbReference>
<evidence type="ECO:0000256" key="5">
    <source>
        <dbReference type="ARBA" id="ARBA00022777"/>
    </source>
</evidence>
<name>A0A1Q9HR91_9VIBR</name>
<accession>A0A1Q9HR91</accession>
<dbReference type="Gene3D" id="3.30.565.10">
    <property type="entry name" value="Histidine kinase-like ATPase, C-terminal domain"/>
    <property type="match status" value="1"/>
</dbReference>
<organism evidence="13 15">
    <name type="scientific">Vibrio panuliri</name>
    <dbReference type="NCBI Taxonomy" id="1381081"/>
    <lineage>
        <taxon>Bacteria</taxon>
        <taxon>Pseudomonadati</taxon>
        <taxon>Pseudomonadota</taxon>
        <taxon>Gammaproteobacteria</taxon>
        <taxon>Vibrionales</taxon>
        <taxon>Vibrionaceae</taxon>
        <taxon>Vibrio</taxon>
    </lineage>
</organism>
<feature type="transmembrane region" description="Helical" evidence="10">
    <location>
        <begin position="121"/>
        <end position="146"/>
    </location>
</feature>
<dbReference type="Pfam" id="PF05231">
    <property type="entry name" value="MASE1"/>
    <property type="match status" value="1"/>
</dbReference>
<feature type="transmembrane region" description="Helical" evidence="10">
    <location>
        <begin position="230"/>
        <end position="248"/>
    </location>
</feature>
<evidence type="ECO:0000259" key="11">
    <source>
        <dbReference type="PROSITE" id="PS50109"/>
    </source>
</evidence>
<keyword evidence="8 10" id="KW-0472">Membrane</keyword>
<dbReference type="GO" id="GO:0000155">
    <property type="term" value="F:phosphorelay sensor kinase activity"/>
    <property type="evidence" value="ECO:0007669"/>
    <property type="project" value="InterPro"/>
</dbReference>
<dbReference type="PANTHER" id="PTHR24421:SF58">
    <property type="entry name" value="SIGNAL TRANSDUCTION HISTIDINE-PROTEIN KINASE_PHOSPHATASE UHPB"/>
    <property type="match status" value="1"/>
</dbReference>
<dbReference type="GO" id="GO:0005886">
    <property type="term" value="C:plasma membrane"/>
    <property type="evidence" value="ECO:0007669"/>
    <property type="project" value="UniProtKB-SubCell"/>
</dbReference>
<evidence type="ECO:0000313" key="13">
    <source>
        <dbReference type="EMBL" id="OLQ93356.1"/>
    </source>
</evidence>
<evidence type="ECO:0000313" key="12">
    <source>
        <dbReference type="EMBL" id="OLQ84069.1"/>
    </source>
</evidence>
<feature type="domain" description="Histidine kinase" evidence="11">
    <location>
        <begin position="341"/>
        <end position="528"/>
    </location>
</feature>
<dbReference type="PANTHER" id="PTHR24421">
    <property type="entry name" value="NITRATE/NITRITE SENSOR PROTEIN NARX-RELATED"/>
    <property type="match status" value="1"/>
</dbReference>
<dbReference type="RefSeq" id="WP_075705995.1">
    <property type="nucleotide sequence ID" value="NZ_AP019655.1"/>
</dbReference>
<dbReference type="InterPro" id="IPR050482">
    <property type="entry name" value="Sensor_HK_TwoCompSys"/>
</dbReference>
<dbReference type="InterPro" id="IPR036890">
    <property type="entry name" value="HATPase_C_sf"/>
</dbReference>
<dbReference type="STRING" id="1381081.BIY22_02365"/>
<dbReference type="CDD" id="cd16917">
    <property type="entry name" value="HATPase_UhpB-NarQ-NarX-like"/>
    <property type="match status" value="1"/>
</dbReference>
<keyword evidence="9" id="KW-0175">Coiled coil</keyword>
<keyword evidence="3" id="KW-0808">Transferase</keyword>
<dbReference type="AlphaFoldDB" id="A0A1Q9HR91"/>
<evidence type="ECO:0000313" key="14">
    <source>
        <dbReference type="Proteomes" id="UP000186039"/>
    </source>
</evidence>
<keyword evidence="4 10" id="KW-0812">Transmembrane</keyword>
<dbReference type="Pfam" id="PF02518">
    <property type="entry name" value="HATPase_c"/>
    <property type="match status" value="1"/>
</dbReference>
<evidence type="ECO:0000256" key="1">
    <source>
        <dbReference type="ARBA" id="ARBA00004651"/>
    </source>
</evidence>
<evidence type="ECO:0000256" key="7">
    <source>
        <dbReference type="ARBA" id="ARBA00023012"/>
    </source>
</evidence>
<keyword evidence="14" id="KW-1185">Reference proteome</keyword>
<dbReference type="Proteomes" id="UP000186039">
    <property type="component" value="Unassembled WGS sequence"/>
</dbReference>
<evidence type="ECO:0000256" key="9">
    <source>
        <dbReference type="SAM" id="Coils"/>
    </source>
</evidence>
<dbReference type="EMBL" id="MJMH01000247">
    <property type="protein sequence ID" value="OLQ84069.1"/>
    <property type="molecule type" value="Genomic_DNA"/>
</dbReference>
<dbReference type="EMBL" id="MJMJ01000001">
    <property type="protein sequence ID" value="OLQ93356.1"/>
    <property type="molecule type" value="Genomic_DNA"/>
</dbReference>
<dbReference type="InterPro" id="IPR005467">
    <property type="entry name" value="His_kinase_dom"/>
</dbReference>
<feature type="coiled-coil region" evidence="9">
    <location>
        <begin position="303"/>
        <end position="340"/>
    </location>
</feature>
<evidence type="ECO:0000256" key="8">
    <source>
        <dbReference type="ARBA" id="ARBA00023136"/>
    </source>
</evidence>
<reference evidence="14 15" key="1">
    <citation type="submission" date="2016-09" db="EMBL/GenBank/DDBJ databases">
        <title>Genomic Taxonomy of the Vibrionaceae.</title>
        <authorList>
            <person name="Gonzalez-Castillo A."/>
            <person name="Gomez-Gil B."/>
            <person name="Enciso-Ibarra K."/>
        </authorList>
    </citation>
    <scope>NUCLEOTIDE SEQUENCE [LARGE SCALE GENOMIC DNA]</scope>
    <source>
        <strain evidence="12 14">CAIM 1902</strain>
        <strain evidence="13 15">CAIM 703</strain>
    </source>
</reference>
<dbReference type="Proteomes" id="UP000186313">
    <property type="component" value="Unassembled WGS sequence"/>
</dbReference>
<dbReference type="Pfam" id="PF07730">
    <property type="entry name" value="HisKA_3"/>
    <property type="match status" value="1"/>
</dbReference>
<comment type="caution">
    <text evidence="13">The sequence shown here is derived from an EMBL/GenBank/DDBJ whole genome shotgun (WGS) entry which is preliminary data.</text>
</comment>
<keyword evidence="2" id="KW-1003">Cell membrane</keyword>
<gene>
    <name evidence="12" type="ORF">BIY20_18105</name>
    <name evidence="13" type="ORF">BIY22_02365</name>
</gene>
<dbReference type="InterPro" id="IPR007895">
    <property type="entry name" value="MASE1"/>
</dbReference>
<dbReference type="OrthoDB" id="9797605at2"/>
<evidence type="ECO:0000256" key="10">
    <source>
        <dbReference type="SAM" id="Phobius"/>
    </source>
</evidence>
<evidence type="ECO:0000256" key="6">
    <source>
        <dbReference type="ARBA" id="ARBA00022989"/>
    </source>
</evidence>
<feature type="transmembrane region" description="Helical" evidence="10">
    <location>
        <begin position="69"/>
        <end position="87"/>
    </location>
</feature>
<feature type="transmembrane region" description="Helical" evidence="10">
    <location>
        <begin position="199"/>
        <end position="218"/>
    </location>
</feature>
<keyword evidence="7" id="KW-0902">Two-component regulatory system</keyword>
<dbReference type="Gene3D" id="1.20.5.1930">
    <property type="match status" value="1"/>
</dbReference>
<evidence type="ECO:0000256" key="2">
    <source>
        <dbReference type="ARBA" id="ARBA00022475"/>
    </source>
</evidence>
<dbReference type="InterPro" id="IPR003594">
    <property type="entry name" value="HATPase_dom"/>
</dbReference>
<comment type="subcellular location">
    <subcellularLocation>
        <location evidence="1">Cell membrane</location>
        <topology evidence="1">Multi-pass membrane protein</topology>
    </subcellularLocation>
</comment>
<feature type="transmembrane region" description="Helical" evidence="10">
    <location>
        <begin position="94"/>
        <end position="115"/>
    </location>
</feature>